<dbReference type="EMBL" id="JBHUFU010000025">
    <property type="protein sequence ID" value="MFD1833114.1"/>
    <property type="molecule type" value="Genomic_DNA"/>
</dbReference>
<evidence type="ECO:0000256" key="1">
    <source>
        <dbReference type="ARBA" id="ARBA00001974"/>
    </source>
</evidence>
<keyword evidence="5" id="KW-0503">Monooxygenase</keyword>
<dbReference type="Gene3D" id="3.30.70.2450">
    <property type="match status" value="1"/>
</dbReference>
<name>A0ABW4PQT4_9ACTN</name>
<evidence type="ECO:0000256" key="2">
    <source>
        <dbReference type="ARBA" id="ARBA00022630"/>
    </source>
</evidence>
<accession>A0ABW4PQT4</accession>
<dbReference type="Gene3D" id="3.40.30.120">
    <property type="match status" value="1"/>
</dbReference>
<comment type="caution">
    <text evidence="5">The sequence shown here is derived from an EMBL/GenBank/DDBJ whole genome shotgun (WGS) entry which is preliminary data.</text>
</comment>
<dbReference type="PANTHER" id="PTHR43004:SF19">
    <property type="entry name" value="BINDING MONOOXYGENASE, PUTATIVE (JCVI)-RELATED"/>
    <property type="match status" value="1"/>
</dbReference>
<dbReference type="PRINTS" id="PR00420">
    <property type="entry name" value="RNGMNOXGNASE"/>
</dbReference>
<dbReference type="Gene3D" id="3.50.50.60">
    <property type="entry name" value="FAD/NAD(P)-binding domain"/>
    <property type="match status" value="1"/>
</dbReference>
<keyword evidence="6" id="KW-1185">Reference proteome</keyword>
<dbReference type="SUPFAM" id="SSF51905">
    <property type="entry name" value="FAD/NAD(P)-binding domain"/>
    <property type="match status" value="1"/>
</dbReference>
<organism evidence="5 6">
    <name type="scientific">Streptomyces desertarenae</name>
    <dbReference type="NCBI Taxonomy" id="2666184"/>
    <lineage>
        <taxon>Bacteria</taxon>
        <taxon>Bacillati</taxon>
        <taxon>Actinomycetota</taxon>
        <taxon>Actinomycetes</taxon>
        <taxon>Kitasatosporales</taxon>
        <taxon>Streptomycetaceae</taxon>
        <taxon>Streptomyces</taxon>
    </lineage>
</organism>
<comment type="cofactor">
    <cofactor evidence="1">
        <name>FAD</name>
        <dbReference type="ChEBI" id="CHEBI:57692"/>
    </cofactor>
</comment>
<reference evidence="6" key="1">
    <citation type="journal article" date="2019" name="Int. J. Syst. Evol. Microbiol.">
        <title>The Global Catalogue of Microorganisms (GCM) 10K type strain sequencing project: providing services to taxonomists for standard genome sequencing and annotation.</title>
        <authorList>
            <consortium name="The Broad Institute Genomics Platform"/>
            <consortium name="The Broad Institute Genome Sequencing Center for Infectious Disease"/>
            <person name="Wu L."/>
            <person name="Ma J."/>
        </authorList>
    </citation>
    <scope>NUCLEOTIDE SEQUENCE [LARGE SCALE GENOMIC DNA]</scope>
    <source>
        <strain evidence="6">CGMCC 4.7455</strain>
    </source>
</reference>
<dbReference type="PANTHER" id="PTHR43004">
    <property type="entry name" value="TRK SYSTEM POTASSIUM UPTAKE PROTEIN"/>
    <property type="match status" value="1"/>
</dbReference>
<dbReference type="Pfam" id="PF01494">
    <property type="entry name" value="FAD_binding_3"/>
    <property type="match status" value="1"/>
</dbReference>
<sequence length="525" mass="55347">MDPVIVVGAGPVGLALSLALARHGVPSVVLDGGDGGIEQRAARTCVLHPVTAERVPLLGGARWAAWRTGRRGQAVRRTELGAPASPVHVQQYALERSLRAALEREPLARIVTGARLEDLEQDGHGVLARTRGPGGARWRGSYLVGCDGARSTVRKLLGIRFPGRTSVERHAVAALRLELPWDGEALLHHDLPGVPGEVVARPLPNGVWRLDWLLAPRGDLVTPEELLDRIRGTLSAWCGEVPPYELLDTGVHIAHQRLARHWRSGRAFLAGDAAHLLGALGTRSVDEGLQDAANLAWKLALCWHRRAPQELLETYEAERRGSVGARLRALDQALPVVRGGGGLRTLLPGGSRGRLELLTDGHLGRGALGGPPAYGRSPLAPAGDAVPSAVAVGTDAGTPVPDVPVTALDGSRGRLWERIGRDLLVLLVAPGTRVWDSRHWLSAGLMPELASVVERLPVPAELLVAEEYPGATAHTVVVVRPDGHLAAALPGARTGELRACVDAVRGALLAAADPAGDAAGAADRA</sequence>
<feature type="domain" description="FAD-binding" evidence="4">
    <location>
        <begin position="3"/>
        <end position="321"/>
    </location>
</feature>
<dbReference type="RefSeq" id="WP_380904669.1">
    <property type="nucleotide sequence ID" value="NZ_JBHUFU010000025.1"/>
</dbReference>
<dbReference type="Proteomes" id="UP001597365">
    <property type="component" value="Unassembled WGS sequence"/>
</dbReference>
<dbReference type="InterPro" id="IPR050641">
    <property type="entry name" value="RIFMO-like"/>
</dbReference>
<protein>
    <submittedName>
        <fullName evidence="5">FAD-dependent monooxygenase</fullName>
    </submittedName>
</protein>
<evidence type="ECO:0000259" key="4">
    <source>
        <dbReference type="Pfam" id="PF01494"/>
    </source>
</evidence>
<evidence type="ECO:0000256" key="3">
    <source>
        <dbReference type="ARBA" id="ARBA00022827"/>
    </source>
</evidence>
<dbReference type="InterPro" id="IPR036188">
    <property type="entry name" value="FAD/NAD-bd_sf"/>
</dbReference>
<dbReference type="GO" id="GO:0004497">
    <property type="term" value="F:monooxygenase activity"/>
    <property type="evidence" value="ECO:0007669"/>
    <property type="project" value="UniProtKB-KW"/>
</dbReference>
<dbReference type="InterPro" id="IPR002938">
    <property type="entry name" value="FAD-bd"/>
</dbReference>
<proteinExistence type="predicted"/>
<gene>
    <name evidence="5" type="ORF">ACFSJS_26200</name>
</gene>
<keyword evidence="3" id="KW-0274">FAD</keyword>
<keyword evidence="5" id="KW-0560">Oxidoreductase</keyword>
<keyword evidence="2" id="KW-0285">Flavoprotein</keyword>
<evidence type="ECO:0000313" key="5">
    <source>
        <dbReference type="EMBL" id="MFD1833114.1"/>
    </source>
</evidence>
<evidence type="ECO:0000313" key="6">
    <source>
        <dbReference type="Proteomes" id="UP001597365"/>
    </source>
</evidence>